<accession>A0ABP7V4J5</accession>
<dbReference type="RefSeq" id="WP_344941286.1">
    <property type="nucleotide sequence ID" value="NZ_BAAAZG010000002.1"/>
</dbReference>
<dbReference type="Proteomes" id="UP001500683">
    <property type="component" value="Unassembled WGS sequence"/>
</dbReference>
<feature type="domain" description="TY-Chap N-terminal" evidence="1">
    <location>
        <begin position="1"/>
        <end position="118"/>
    </location>
</feature>
<sequence>MDWEAFTVGLAEELANLPAGALVVILEPVETDRQRYVQFAQSSTELFAYVVVNSFLERDEVRATPRGEEVIMDAGWRCPEGMHENWWQELRWPASSRQYRDLARAIAIALRDGYRIGDISHWRYRAWNEETGDLIELPKLGLARE</sequence>
<gene>
    <name evidence="2" type="ORF">GCM10022214_09810</name>
</gene>
<evidence type="ECO:0000313" key="2">
    <source>
        <dbReference type="EMBL" id="GAA4059366.1"/>
    </source>
</evidence>
<evidence type="ECO:0000313" key="3">
    <source>
        <dbReference type="Proteomes" id="UP001500683"/>
    </source>
</evidence>
<reference evidence="3" key="1">
    <citation type="journal article" date="2019" name="Int. J. Syst. Evol. Microbiol.">
        <title>The Global Catalogue of Microorganisms (GCM) 10K type strain sequencing project: providing services to taxonomists for standard genome sequencing and annotation.</title>
        <authorList>
            <consortium name="The Broad Institute Genomics Platform"/>
            <consortium name="The Broad Institute Genome Sequencing Center for Infectious Disease"/>
            <person name="Wu L."/>
            <person name="Ma J."/>
        </authorList>
    </citation>
    <scope>NUCLEOTIDE SEQUENCE [LARGE SCALE GENOMIC DNA]</scope>
    <source>
        <strain evidence="3">JCM 16702</strain>
    </source>
</reference>
<dbReference type="InterPro" id="IPR054344">
    <property type="entry name" value="TY-Chap_N"/>
</dbReference>
<dbReference type="EMBL" id="BAAAZG010000002">
    <property type="protein sequence ID" value="GAA4059366.1"/>
    <property type="molecule type" value="Genomic_DNA"/>
</dbReference>
<evidence type="ECO:0000259" key="1">
    <source>
        <dbReference type="Pfam" id="PF22552"/>
    </source>
</evidence>
<protein>
    <recommendedName>
        <fullName evidence="1">TY-Chap N-terminal domain-containing protein</fullName>
    </recommendedName>
</protein>
<proteinExistence type="predicted"/>
<comment type="caution">
    <text evidence="2">The sequence shown here is derived from an EMBL/GenBank/DDBJ whole genome shotgun (WGS) entry which is preliminary data.</text>
</comment>
<keyword evidence="3" id="KW-1185">Reference proteome</keyword>
<dbReference type="Pfam" id="PF22552">
    <property type="entry name" value="TY-Chap3"/>
    <property type="match status" value="1"/>
</dbReference>
<organism evidence="2 3">
    <name type="scientific">Actinomadura miaoliensis</name>
    <dbReference type="NCBI Taxonomy" id="430685"/>
    <lineage>
        <taxon>Bacteria</taxon>
        <taxon>Bacillati</taxon>
        <taxon>Actinomycetota</taxon>
        <taxon>Actinomycetes</taxon>
        <taxon>Streptosporangiales</taxon>
        <taxon>Thermomonosporaceae</taxon>
        <taxon>Actinomadura</taxon>
    </lineage>
</organism>
<name>A0ABP7V4J5_9ACTN</name>